<evidence type="ECO:0000256" key="2">
    <source>
        <dbReference type="ARBA" id="ARBA00007843"/>
    </source>
</evidence>
<evidence type="ECO:0000313" key="13">
    <source>
        <dbReference type="EMBL" id="KAL3509287.1"/>
    </source>
</evidence>
<evidence type="ECO:0000256" key="9">
    <source>
        <dbReference type="ARBA" id="ARBA00024686"/>
    </source>
</evidence>
<dbReference type="GO" id="GO:0005886">
    <property type="term" value="C:plasma membrane"/>
    <property type="evidence" value="ECO:0007669"/>
    <property type="project" value="UniProtKB-SubCell"/>
</dbReference>
<evidence type="ECO:0000313" key="14">
    <source>
        <dbReference type="Proteomes" id="UP001630127"/>
    </source>
</evidence>
<organism evidence="13 14">
    <name type="scientific">Cinchona calisaya</name>
    <dbReference type="NCBI Taxonomy" id="153742"/>
    <lineage>
        <taxon>Eukaryota</taxon>
        <taxon>Viridiplantae</taxon>
        <taxon>Streptophyta</taxon>
        <taxon>Embryophyta</taxon>
        <taxon>Tracheophyta</taxon>
        <taxon>Spermatophyta</taxon>
        <taxon>Magnoliopsida</taxon>
        <taxon>eudicotyledons</taxon>
        <taxon>Gunneridae</taxon>
        <taxon>Pentapetalae</taxon>
        <taxon>asterids</taxon>
        <taxon>lamiids</taxon>
        <taxon>Gentianales</taxon>
        <taxon>Rubiaceae</taxon>
        <taxon>Cinchonoideae</taxon>
        <taxon>Cinchoneae</taxon>
        <taxon>Cinchona</taxon>
    </lineage>
</organism>
<keyword evidence="4" id="KW-0449">Lipoprotein</keyword>
<dbReference type="PROSITE" id="PS50213">
    <property type="entry name" value="FAS1"/>
    <property type="match status" value="1"/>
</dbReference>
<dbReference type="InterPro" id="IPR045003">
    <property type="entry name" value="FLA_A"/>
</dbReference>
<dbReference type="Pfam" id="PF02469">
    <property type="entry name" value="Fasciclin"/>
    <property type="match status" value="1"/>
</dbReference>
<dbReference type="FunFam" id="2.30.180.10:FF:000006">
    <property type="entry name" value="Fasciclin-like arabinogalactan protein 11"/>
    <property type="match status" value="1"/>
</dbReference>
<evidence type="ECO:0000256" key="6">
    <source>
        <dbReference type="ARBA" id="ARBA00022974"/>
    </source>
</evidence>
<keyword evidence="8" id="KW-0325">Glycoprotein</keyword>
<dbReference type="PANTHER" id="PTHR32077:SF54">
    <property type="entry name" value="FASCICLIN-LIKE ARABINOGALACTAN PROTEIN 13-RELATED"/>
    <property type="match status" value="1"/>
</dbReference>
<feature type="signal peptide" evidence="11">
    <location>
        <begin position="1"/>
        <end position="25"/>
    </location>
</feature>
<feature type="domain" description="FAS1" evidence="12">
    <location>
        <begin position="38"/>
        <end position="184"/>
    </location>
</feature>
<dbReference type="InterPro" id="IPR000782">
    <property type="entry name" value="FAS1_domain"/>
</dbReference>
<comment type="subcellular location">
    <subcellularLocation>
        <location evidence="1">Cell membrane</location>
        <topology evidence="1">Lipid-anchor</topology>
        <topology evidence="1">GPI-anchor</topology>
    </subcellularLocation>
</comment>
<dbReference type="GO" id="GO:0098552">
    <property type="term" value="C:side of membrane"/>
    <property type="evidence" value="ECO:0007669"/>
    <property type="project" value="UniProtKB-KW"/>
</dbReference>
<proteinExistence type="inferred from homology"/>
<keyword evidence="5 11" id="KW-0732">Signal</keyword>
<comment type="similarity">
    <text evidence="2">Belongs to the fasciclin-like AGP family.</text>
</comment>
<dbReference type="SMART" id="SM00554">
    <property type="entry name" value="FAS1"/>
    <property type="match status" value="1"/>
</dbReference>
<feature type="compositionally biased region" description="Low complexity" evidence="10">
    <location>
        <begin position="194"/>
        <end position="219"/>
    </location>
</feature>
<dbReference type="PANTHER" id="PTHR32077">
    <property type="entry name" value="FASCICLIN-LIKE ARABINOGALACTAN PROTEIN"/>
    <property type="match status" value="1"/>
</dbReference>
<dbReference type="EMBL" id="JBJUIK010000012">
    <property type="protein sequence ID" value="KAL3509287.1"/>
    <property type="molecule type" value="Genomic_DNA"/>
</dbReference>
<dbReference type="Gene3D" id="2.30.180.10">
    <property type="entry name" value="FAS1 domain"/>
    <property type="match status" value="1"/>
</dbReference>
<evidence type="ECO:0000256" key="1">
    <source>
        <dbReference type="ARBA" id="ARBA00004609"/>
    </source>
</evidence>
<evidence type="ECO:0000256" key="3">
    <source>
        <dbReference type="ARBA" id="ARBA00022475"/>
    </source>
</evidence>
<keyword evidence="14" id="KW-1185">Reference proteome</keyword>
<dbReference type="GO" id="GO:0009834">
    <property type="term" value="P:plant-type secondary cell wall biogenesis"/>
    <property type="evidence" value="ECO:0007669"/>
    <property type="project" value="UniProtKB-ARBA"/>
</dbReference>
<evidence type="ECO:0000256" key="5">
    <source>
        <dbReference type="ARBA" id="ARBA00022729"/>
    </source>
</evidence>
<dbReference type="InterPro" id="IPR036378">
    <property type="entry name" value="FAS1_dom_sf"/>
</dbReference>
<keyword evidence="4" id="KW-0336">GPI-anchor</keyword>
<sequence length="250" mass="26566">MARTALISQLLSLTPFLFLILQINAQSSTAPAPAPEGPINVTAILNKAGGYETFIRLLTETQVANQINNQVNNSNQGMTVLAPTDNAFQNLPSGALNKLSSQQQVQLVLYHVLPSYYTLQSLETVSNPVRTQATGQNGEVFGLNFTGEPNSNQVNVSSGMVQTTINNVVRKDFPLAIYEVDKVLWPLEFNQSKASAPAASPPTSSSTNSSGNGKSSGAAEPSPSKNDAKSVTVGLSLVSGLWFLCMGVFF</sequence>
<dbReference type="AlphaFoldDB" id="A0ABD2YSU2"/>
<evidence type="ECO:0000259" key="12">
    <source>
        <dbReference type="PROSITE" id="PS50213"/>
    </source>
</evidence>
<reference evidence="13 14" key="1">
    <citation type="submission" date="2024-11" db="EMBL/GenBank/DDBJ databases">
        <title>A near-complete genome assembly of Cinchona calisaya.</title>
        <authorList>
            <person name="Lian D.C."/>
            <person name="Zhao X.W."/>
            <person name="Wei L."/>
        </authorList>
    </citation>
    <scope>NUCLEOTIDE SEQUENCE [LARGE SCALE GENOMIC DNA]</scope>
    <source>
        <tissue evidence="13">Nenye</tissue>
    </source>
</reference>
<dbReference type="SUPFAM" id="SSF82153">
    <property type="entry name" value="FAS1 domain"/>
    <property type="match status" value="1"/>
</dbReference>
<keyword evidence="3" id="KW-1003">Cell membrane</keyword>
<keyword evidence="7" id="KW-0472">Membrane</keyword>
<accession>A0ABD2YSU2</accession>
<feature type="region of interest" description="Disordered" evidence="10">
    <location>
        <begin position="194"/>
        <end position="226"/>
    </location>
</feature>
<evidence type="ECO:0000256" key="7">
    <source>
        <dbReference type="ARBA" id="ARBA00023136"/>
    </source>
</evidence>
<comment type="caution">
    <text evidence="13">The sequence shown here is derived from an EMBL/GenBank/DDBJ whole genome shotgun (WGS) entry which is preliminary data.</text>
</comment>
<evidence type="ECO:0000256" key="4">
    <source>
        <dbReference type="ARBA" id="ARBA00022622"/>
    </source>
</evidence>
<dbReference type="Proteomes" id="UP001630127">
    <property type="component" value="Unassembled WGS sequence"/>
</dbReference>
<keyword evidence="6" id="KW-0654">Proteoglycan</keyword>
<protein>
    <recommendedName>
        <fullName evidence="12">FAS1 domain-containing protein</fullName>
    </recommendedName>
</protein>
<name>A0ABD2YSU2_9GENT</name>
<gene>
    <name evidence="13" type="ORF">ACH5RR_028688</name>
</gene>
<evidence type="ECO:0000256" key="8">
    <source>
        <dbReference type="ARBA" id="ARBA00023180"/>
    </source>
</evidence>
<evidence type="ECO:0000256" key="11">
    <source>
        <dbReference type="SAM" id="SignalP"/>
    </source>
</evidence>
<evidence type="ECO:0000256" key="10">
    <source>
        <dbReference type="SAM" id="MobiDB-lite"/>
    </source>
</evidence>
<comment type="function">
    <text evidence="9">May be a cell surface adhesion protein.</text>
</comment>
<feature type="chain" id="PRO_5044763595" description="FAS1 domain-containing protein" evidence="11">
    <location>
        <begin position="26"/>
        <end position="250"/>
    </location>
</feature>